<keyword evidence="5" id="KW-0732">Signal</keyword>
<keyword evidence="13" id="KW-0325">Glycoprotein</keyword>
<dbReference type="CDD" id="cd19049">
    <property type="entry name" value="LGIC_TM_anion"/>
    <property type="match status" value="1"/>
</dbReference>
<evidence type="ECO:0000256" key="7">
    <source>
        <dbReference type="ARBA" id="ARBA00023018"/>
    </source>
</evidence>
<feature type="transmembrane region" description="Helical" evidence="20">
    <location>
        <begin position="255"/>
        <end position="276"/>
    </location>
</feature>
<evidence type="ECO:0000256" key="11">
    <source>
        <dbReference type="ARBA" id="ARBA00023170"/>
    </source>
</evidence>
<keyword evidence="17 20" id="KW-0407">Ion channel</keyword>
<dbReference type="GO" id="GO:0005230">
    <property type="term" value="F:extracellular ligand-gated monoatomic ion channel activity"/>
    <property type="evidence" value="ECO:0007669"/>
    <property type="project" value="InterPro"/>
</dbReference>
<evidence type="ECO:0000256" key="8">
    <source>
        <dbReference type="ARBA" id="ARBA00023065"/>
    </source>
</evidence>
<dbReference type="InterPro" id="IPR036734">
    <property type="entry name" value="Neur_chan_lig-bd_sf"/>
</dbReference>
<dbReference type="KEGG" id="aten:116304572"/>
<reference evidence="25" key="1">
    <citation type="submission" date="2025-08" db="UniProtKB">
        <authorList>
            <consortium name="RefSeq"/>
        </authorList>
    </citation>
    <scope>IDENTIFICATION</scope>
    <source>
        <tissue evidence="25">Tentacle</tissue>
    </source>
</reference>
<dbReference type="AlphaFoldDB" id="A0A6P8IVN2"/>
<evidence type="ECO:0000313" key="25">
    <source>
        <dbReference type="RefSeq" id="XP_031570188.1"/>
    </source>
</evidence>
<comment type="subcellular location">
    <subcellularLocation>
        <location evidence="18">Postsynaptic cell membrane</location>
        <topology evidence="18">Multi-pass membrane protein</topology>
    </subcellularLocation>
</comment>
<evidence type="ECO:0000256" key="1">
    <source>
        <dbReference type="ARBA" id="ARBA00010180"/>
    </source>
</evidence>
<dbReference type="Gene3D" id="1.20.58.390">
    <property type="entry name" value="Neurotransmitter-gated ion-channel transmembrane domain"/>
    <property type="match status" value="1"/>
</dbReference>
<dbReference type="FunFam" id="1.20.58.390:FF:000098">
    <property type="entry name" value="Predicted protein"/>
    <property type="match status" value="1"/>
</dbReference>
<keyword evidence="15" id="KW-0628">Postsynaptic cell membrane</keyword>
<keyword evidence="9 20" id="KW-0472">Membrane</keyword>
<keyword evidence="11" id="KW-0675">Receptor</keyword>
<keyword evidence="24" id="KW-1185">Reference proteome</keyword>
<dbReference type="SUPFAM" id="SSF63712">
    <property type="entry name" value="Nicotinic receptor ligand binding domain-like"/>
    <property type="match status" value="1"/>
</dbReference>
<dbReference type="InterPro" id="IPR006029">
    <property type="entry name" value="Neurotrans-gated_channel_TM"/>
</dbReference>
<dbReference type="CDD" id="cd18990">
    <property type="entry name" value="LGIC_ECD_GABAAR"/>
    <property type="match status" value="1"/>
</dbReference>
<evidence type="ECO:0000256" key="14">
    <source>
        <dbReference type="ARBA" id="ARBA00023214"/>
    </source>
</evidence>
<evidence type="ECO:0000256" key="10">
    <source>
        <dbReference type="ARBA" id="ARBA00023157"/>
    </source>
</evidence>
<evidence type="ECO:0000256" key="5">
    <source>
        <dbReference type="ARBA" id="ARBA00022729"/>
    </source>
</evidence>
<evidence type="ECO:0000256" key="6">
    <source>
        <dbReference type="ARBA" id="ARBA00022989"/>
    </source>
</evidence>
<dbReference type="InParanoid" id="A0A6P8IVN2"/>
<dbReference type="GO" id="GO:0034707">
    <property type="term" value="C:chloride channel complex"/>
    <property type="evidence" value="ECO:0007669"/>
    <property type="project" value="UniProtKB-KW"/>
</dbReference>
<organism evidence="24 25">
    <name type="scientific">Actinia tenebrosa</name>
    <name type="common">Australian red waratah sea anemone</name>
    <dbReference type="NCBI Taxonomy" id="6105"/>
    <lineage>
        <taxon>Eukaryota</taxon>
        <taxon>Metazoa</taxon>
        <taxon>Cnidaria</taxon>
        <taxon>Anthozoa</taxon>
        <taxon>Hexacorallia</taxon>
        <taxon>Actiniaria</taxon>
        <taxon>Actiniidae</taxon>
        <taxon>Actinia</taxon>
    </lineage>
</organism>
<keyword evidence="16" id="KW-1071">Ligand-gated ion channel</keyword>
<keyword evidence="6 20" id="KW-1133">Transmembrane helix</keyword>
<evidence type="ECO:0000256" key="3">
    <source>
        <dbReference type="ARBA" id="ARBA00022475"/>
    </source>
</evidence>
<feature type="transmembrane region" description="Helical" evidence="20">
    <location>
        <begin position="404"/>
        <end position="423"/>
    </location>
</feature>
<dbReference type="PANTHER" id="PTHR18945">
    <property type="entry name" value="NEUROTRANSMITTER GATED ION CHANNEL"/>
    <property type="match status" value="1"/>
</dbReference>
<keyword evidence="14" id="KW-0868">Chloride</keyword>
<evidence type="ECO:0000256" key="9">
    <source>
        <dbReference type="ARBA" id="ARBA00023136"/>
    </source>
</evidence>
<dbReference type="NCBIfam" id="TIGR00860">
    <property type="entry name" value="LIC"/>
    <property type="match status" value="1"/>
</dbReference>
<dbReference type="Pfam" id="PF02931">
    <property type="entry name" value="Neur_chan_LBD"/>
    <property type="match status" value="1"/>
</dbReference>
<dbReference type="InterPro" id="IPR006028">
    <property type="entry name" value="GABAA/Glycine_rcpt"/>
</dbReference>
<evidence type="ECO:0000256" key="20">
    <source>
        <dbReference type="RuleBase" id="RU000687"/>
    </source>
</evidence>
<evidence type="ECO:0000256" key="12">
    <source>
        <dbReference type="ARBA" id="ARBA00023173"/>
    </source>
</evidence>
<dbReference type="Gene3D" id="2.70.170.10">
    <property type="entry name" value="Neurotransmitter-gated ion-channel ligand-binding domain"/>
    <property type="match status" value="1"/>
</dbReference>
<dbReference type="GO" id="GO:0005254">
    <property type="term" value="F:chloride channel activity"/>
    <property type="evidence" value="ECO:0007669"/>
    <property type="project" value="UniProtKB-KW"/>
</dbReference>
<dbReference type="GO" id="GO:0004888">
    <property type="term" value="F:transmembrane signaling receptor activity"/>
    <property type="evidence" value="ECO:0007669"/>
    <property type="project" value="InterPro"/>
</dbReference>
<keyword evidence="10" id="KW-1015">Disulfide bond</keyword>
<comment type="similarity">
    <text evidence="1">Belongs to the ligand-gated ion channel (TC 1.A.9) family. Gamma-aminobutyric acid receptor (TC 1.A.9.5) subfamily.</text>
</comment>
<evidence type="ECO:0000256" key="15">
    <source>
        <dbReference type="ARBA" id="ARBA00023257"/>
    </source>
</evidence>
<evidence type="ECO:0000313" key="24">
    <source>
        <dbReference type="Proteomes" id="UP000515163"/>
    </source>
</evidence>
<dbReference type="Pfam" id="PF02932">
    <property type="entry name" value="Neur_chan_memb"/>
    <property type="match status" value="1"/>
</dbReference>
<accession>A0A6P8IVN2</accession>
<gene>
    <name evidence="25" type="primary">LOC116304572</name>
</gene>
<dbReference type="InterPro" id="IPR038050">
    <property type="entry name" value="Neuro_actylchol_rec"/>
</dbReference>
<dbReference type="InterPro" id="IPR018000">
    <property type="entry name" value="Neurotransmitter_ion_chnl_CS"/>
</dbReference>
<proteinExistence type="inferred from homology"/>
<dbReference type="GeneID" id="116304572"/>
<evidence type="ECO:0000256" key="19">
    <source>
        <dbReference type="ARBA" id="ARBA00071250"/>
    </source>
</evidence>
<keyword evidence="4 20" id="KW-0812">Transmembrane</keyword>
<dbReference type="InterPro" id="IPR006202">
    <property type="entry name" value="Neur_chan_lig-bd"/>
</dbReference>
<evidence type="ECO:0000256" key="17">
    <source>
        <dbReference type="ARBA" id="ARBA00023303"/>
    </source>
</evidence>
<feature type="transmembrane region" description="Helical" evidence="20">
    <location>
        <begin position="314"/>
        <end position="337"/>
    </location>
</feature>
<evidence type="ECO:0000256" key="21">
    <source>
        <dbReference type="SAM" id="MobiDB-lite"/>
    </source>
</evidence>
<name>A0A6P8IVN2_ACTTE</name>
<dbReference type="GO" id="GO:0045211">
    <property type="term" value="C:postsynaptic membrane"/>
    <property type="evidence" value="ECO:0007669"/>
    <property type="project" value="UniProtKB-SubCell"/>
</dbReference>
<evidence type="ECO:0000259" key="23">
    <source>
        <dbReference type="Pfam" id="PF02932"/>
    </source>
</evidence>
<dbReference type="PRINTS" id="PR00252">
    <property type="entry name" value="NRIONCHANNEL"/>
</dbReference>
<dbReference type="InterPro" id="IPR006201">
    <property type="entry name" value="Neur_channel"/>
</dbReference>
<dbReference type="PRINTS" id="PR00253">
    <property type="entry name" value="GABAARECEPTR"/>
</dbReference>
<sequence length="431" mass="50394">MKREVCFLAGIIVIVVVELGSFVQSRYSRDYSSNRYTMIKAQNLSRVINYILKDSGYDIKVRPNDGGDPVDVTVEVKIVSFGEFLEASMEYSLDIYFRQWWVDPRFAHDVDRIFNIAGDATKIFWTPDTYFVNAKRSIYHYVTKENMRIMIWPDGRIYFSTRITLTVQCSMNFLIYPMDTQRCPLIIESYAHTVEDLRYNWKTGNKHDGIEVVTGNIAQFELLEVRKDSGAQSNSKGSFSSLKAWFSFKRRTTYFFYQSFMPTIFLVIISWCQFWISPKAVPARVSLSVTTVLAIFFLSSTINESMPKVSYMKAIDYFLSVSFVFIFCTLLEYVFVLNTSPGKRKYKEKENGDIMEAHNVIITIMDRDKSNCTNRPRKNRRFVPENSSRTKYKRDGSHHQVDKLARVCFPLAYALFLLGYWLYYSYVYDAL</sequence>
<keyword evidence="8 20" id="KW-0406">Ion transport</keyword>
<dbReference type="FunFam" id="2.70.170.10:FF:000021">
    <property type="entry name" value="Gamma-aminobutyric acid receptor isoform 3b"/>
    <property type="match status" value="1"/>
</dbReference>
<feature type="region of interest" description="Disordered" evidence="21">
    <location>
        <begin position="375"/>
        <end position="394"/>
    </location>
</feature>
<keyword evidence="12" id="KW-0869">Chloride channel</keyword>
<evidence type="ECO:0000256" key="13">
    <source>
        <dbReference type="ARBA" id="ARBA00023180"/>
    </source>
</evidence>
<evidence type="ECO:0000256" key="18">
    <source>
        <dbReference type="ARBA" id="ARBA00034104"/>
    </source>
</evidence>
<dbReference type="RefSeq" id="XP_031570188.1">
    <property type="nucleotide sequence ID" value="XM_031714328.1"/>
</dbReference>
<evidence type="ECO:0000259" key="22">
    <source>
        <dbReference type="Pfam" id="PF02931"/>
    </source>
</evidence>
<protein>
    <recommendedName>
        <fullName evidence="19">Gamma-aminobutyric acid receptor subunit beta</fullName>
    </recommendedName>
</protein>
<keyword evidence="3" id="KW-1003">Cell membrane</keyword>
<keyword evidence="2 20" id="KW-0813">Transport</keyword>
<evidence type="ECO:0000256" key="16">
    <source>
        <dbReference type="ARBA" id="ARBA00023286"/>
    </source>
</evidence>
<keyword evidence="7" id="KW-0770">Synapse</keyword>
<dbReference type="SUPFAM" id="SSF90112">
    <property type="entry name" value="Neurotransmitter-gated ion-channel transmembrane pore"/>
    <property type="match status" value="1"/>
</dbReference>
<feature type="domain" description="Neurotransmitter-gated ion-channel transmembrane" evidence="23">
    <location>
        <begin position="261"/>
        <end position="371"/>
    </location>
</feature>
<evidence type="ECO:0000256" key="4">
    <source>
        <dbReference type="ARBA" id="ARBA00022692"/>
    </source>
</evidence>
<dbReference type="OrthoDB" id="407674at2759"/>
<dbReference type="InterPro" id="IPR036719">
    <property type="entry name" value="Neuro-gated_channel_TM_sf"/>
</dbReference>
<feature type="transmembrane region" description="Helical" evidence="20">
    <location>
        <begin position="283"/>
        <end position="302"/>
    </location>
</feature>
<dbReference type="PROSITE" id="PS00236">
    <property type="entry name" value="NEUROTR_ION_CHANNEL"/>
    <property type="match status" value="1"/>
</dbReference>
<feature type="domain" description="Neurotransmitter-gated ion-channel ligand-binding" evidence="22">
    <location>
        <begin position="46"/>
        <end position="251"/>
    </location>
</feature>
<evidence type="ECO:0000256" key="2">
    <source>
        <dbReference type="ARBA" id="ARBA00022448"/>
    </source>
</evidence>
<dbReference type="Proteomes" id="UP000515163">
    <property type="component" value="Unplaced"/>
</dbReference>